<evidence type="ECO:0000313" key="9">
    <source>
        <dbReference type="EMBL" id="KAK2188435.1"/>
    </source>
</evidence>
<comment type="catalytic activity">
    <reaction evidence="6 7">
        <text>(6S)-NADPHX + ATP = ADP + phosphate + NADPH + H(+)</text>
        <dbReference type="Rhea" id="RHEA:32231"/>
        <dbReference type="ChEBI" id="CHEBI:15378"/>
        <dbReference type="ChEBI" id="CHEBI:30616"/>
        <dbReference type="ChEBI" id="CHEBI:43474"/>
        <dbReference type="ChEBI" id="CHEBI:57783"/>
        <dbReference type="ChEBI" id="CHEBI:64076"/>
        <dbReference type="ChEBI" id="CHEBI:456216"/>
        <dbReference type="EC" id="4.2.1.93"/>
    </reaction>
</comment>
<evidence type="ECO:0000256" key="2">
    <source>
        <dbReference type="ARBA" id="ARBA00022840"/>
    </source>
</evidence>
<keyword evidence="1 7" id="KW-0547">Nucleotide-binding</keyword>
<evidence type="ECO:0000256" key="6">
    <source>
        <dbReference type="ARBA" id="ARBA00047472"/>
    </source>
</evidence>
<evidence type="ECO:0000256" key="3">
    <source>
        <dbReference type="ARBA" id="ARBA00022857"/>
    </source>
</evidence>
<keyword evidence="4 7" id="KW-0520">NAD</keyword>
<dbReference type="Pfam" id="PF01256">
    <property type="entry name" value="Carb_kinase"/>
    <property type="match status" value="1"/>
</dbReference>
<feature type="binding site" evidence="7">
    <location>
        <position position="125"/>
    </location>
    <ligand>
        <name>(6S)-NADPHX</name>
        <dbReference type="ChEBI" id="CHEBI:64076"/>
    </ligand>
</feature>
<evidence type="ECO:0000256" key="1">
    <source>
        <dbReference type="ARBA" id="ARBA00022741"/>
    </source>
</evidence>
<dbReference type="PANTHER" id="PTHR12592">
    <property type="entry name" value="ATP-DEPENDENT (S)-NAD(P)H-HYDRATE DEHYDRATASE FAMILY MEMBER"/>
    <property type="match status" value="1"/>
</dbReference>
<name>A0AAD9UGH1_RIDPI</name>
<comment type="similarity">
    <text evidence="7">Belongs to the NnrD/CARKD family.</text>
</comment>
<dbReference type="PANTHER" id="PTHR12592:SF0">
    <property type="entry name" value="ATP-DEPENDENT (S)-NAD(P)H-HYDRATE DEHYDRATASE"/>
    <property type="match status" value="1"/>
</dbReference>
<dbReference type="PROSITE" id="PS51383">
    <property type="entry name" value="YJEF_C_3"/>
    <property type="match status" value="1"/>
</dbReference>
<keyword evidence="2 7" id="KW-0067">ATP-binding</keyword>
<comment type="catalytic activity">
    <reaction evidence="7">
        <text>(6S)-NADHX + ATP = ADP + phosphate + NADH + H(+)</text>
        <dbReference type="Rhea" id="RHEA:19017"/>
        <dbReference type="ChEBI" id="CHEBI:15378"/>
        <dbReference type="ChEBI" id="CHEBI:30616"/>
        <dbReference type="ChEBI" id="CHEBI:43474"/>
        <dbReference type="ChEBI" id="CHEBI:57945"/>
        <dbReference type="ChEBI" id="CHEBI:64074"/>
        <dbReference type="ChEBI" id="CHEBI:456216"/>
        <dbReference type="EC" id="4.2.1.93"/>
    </reaction>
</comment>
<feature type="domain" description="YjeF C-terminal" evidence="8">
    <location>
        <begin position="24"/>
        <end position="240"/>
    </location>
</feature>
<keyword evidence="10" id="KW-1185">Reference proteome</keyword>
<dbReference type="Proteomes" id="UP001209878">
    <property type="component" value="Unassembled WGS sequence"/>
</dbReference>
<evidence type="ECO:0000313" key="10">
    <source>
        <dbReference type="Proteomes" id="UP001209878"/>
    </source>
</evidence>
<evidence type="ECO:0000256" key="5">
    <source>
        <dbReference type="ARBA" id="ARBA00023239"/>
    </source>
</evidence>
<evidence type="ECO:0000256" key="7">
    <source>
        <dbReference type="HAMAP-Rule" id="MF_03157"/>
    </source>
</evidence>
<comment type="cofactor">
    <cofactor evidence="7">
        <name>Mg(2+)</name>
        <dbReference type="ChEBI" id="CHEBI:18420"/>
    </cofactor>
</comment>
<comment type="caution">
    <text evidence="9">The sequence shown here is derived from an EMBL/GenBank/DDBJ whole genome shotgun (WGS) entry which is preliminary data.</text>
</comment>
<accession>A0AAD9UGH1</accession>
<protein>
    <recommendedName>
        <fullName evidence="7">ATP-dependent (S)-NAD(P)H-hydrate dehydratase</fullName>
        <ecNumber evidence="7">4.2.1.93</ecNumber>
    </recommendedName>
    <alternativeName>
        <fullName evidence="7">ATP-dependent NAD(P)HX dehydratase</fullName>
    </alternativeName>
</protein>
<dbReference type="GO" id="GO:0110051">
    <property type="term" value="P:metabolite repair"/>
    <property type="evidence" value="ECO:0007669"/>
    <property type="project" value="TreeGrafter"/>
</dbReference>
<dbReference type="GO" id="GO:0047453">
    <property type="term" value="F:ATP-dependent NAD(P)H-hydrate dehydratase activity"/>
    <property type="evidence" value="ECO:0007669"/>
    <property type="project" value="UniProtKB-UniRule"/>
</dbReference>
<feature type="binding site" evidence="7">
    <location>
        <begin position="178"/>
        <end position="184"/>
    </location>
    <ligand>
        <name>(6S)-NADPHX</name>
        <dbReference type="ChEBI" id="CHEBI:64076"/>
    </ligand>
</feature>
<organism evidence="9 10">
    <name type="scientific">Ridgeia piscesae</name>
    <name type="common">Tubeworm</name>
    <dbReference type="NCBI Taxonomy" id="27915"/>
    <lineage>
        <taxon>Eukaryota</taxon>
        <taxon>Metazoa</taxon>
        <taxon>Spiralia</taxon>
        <taxon>Lophotrochozoa</taxon>
        <taxon>Annelida</taxon>
        <taxon>Polychaeta</taxon>
        <taxon>Sedentaria</taxon>
        <taxon>Canalipalpata</taxon>
        <taxon>Sabellida</taxon>
        <taxon>Siboglinidae</taxon>
        <taxon>Ridgeia</taxon>
    </lineage>
</organism>
<sequence>MTSELLGSIMSRGFMSSQSHGKALIEMARSVIPPLTASRHKGQAGRTAVMGGCKEYTGAPYYAAISALKIGGDVSHVFCAKEAAPVIKSYSPELIVHPILDSSTAVSEISQEWLPRMHSMVIGPGLGRDSQLVNNVKGVLETAKEQELPLVIDADGVYMITHNPAIIRDYKRVILTPNVVEYARLFEAVLGCNPDSKDALDGAIELSKALGGVTIVKKGPEDIITDGTQGMIPNITLSVT</sequence>
<gene>
    <name evidence="9" type="ORF">NP493_132g04007</name>
</gene>
<dbReference type="Gene3D" id="3.40.1190.20">
    <property type="match status" value="1"/>
</dbReference>
<keyword evidence="7" id="KW-0597">Phosphoprotein</keyword>
<dbReference type="GO" id="GO:0005524">
    <property type="term" value="F:ATP binding"/>
    <property type="evidence" value="ECO:0007669"/>
    <property type="project" value="UniProtKB-KW"/>
</dbReference>
<evidence type="ECO:0000256" key="4">
    <source>
        <dbReference type="ARBA" id="ARBA00023027"/>
    </source>
</evidence>
<comment type="function">
    <text evidence="7">Catalyzes the dehydration of the S-form of NAD(P)HX at the expense of ATP, which is converted to ADP. Together with NAD(P)HX epimerase, which catalyzes the epimerization of the S- and R-forms, the enzyme allows the repair of both epimers of NAD(P)HX, a damaged form of NAD(P)H that is a result of enzymatic or heat-dependent hydration.</text>
</comment>
<feature type="binding site" evidence="7">
    <location>
        <position position="198"/>
    </location>
    <ligand>
        <name>(6S)-NADPHX</name>
        <dbReference type="ChEBI" id="CHEBI:64076"/>
    </ligand>
</feature>
<keyword evidence="3" id="KW-0521">NADP</keyword>
<dbReference type="SUPFAM" id="SSF53613">
    <property type="entry name" value="Ribokinase-like"/>
    <property type="match status" value="1"/>
</dbReference>
<evidence type="ECO:0000259" key="8">
    <source>
        <dbReference type="PROSITE" id="PS51383"/>
    </source>
</evidence>
<dbReference type="NCBIfam" id="TIGR00196">
    <property type="entry name" value="yjeF_cterm"/>
    <property type="match status" value="1"/>
</dbReference>
<reference evidence="9" key="1">
    <citation type="journal article" date="2023" name="Mol. Biol. Evol.">
        <title>Third-Generation Sequencing Reveals the Adaptive Role of the Epigenome in Three Deep-Sea Polychaetes.</title>
        <authorList>
            <person name="Perez M."/>
            <person name="Aroh O."/>
            <person name="Sun Y."/>
            <person name="Lan Y."/>
            <person name="Juniper S.K."/>
            <person name="Young C.R."/>
            <person name="Angers B."/>
            <person name="Qian P.Y."/>
        </authorList>
    </citation>
    <scope>NUCLEOTIDE SEQUENCE</scope>
    <source>
        <strain evidence="9">R07B-5</strain>
    </source>
</reference>
<dbReference type="EMBL" id="JAODUO010000132">
    <property type="protein sequence ID" value="KAK2188435.1"/>
    <property type="molecule type" value="Genomic_DNA"/>
</dbReference>
<proteinExistence type="inferred from homology"/>
<dbReference type="HAMAP" id="MF_01965">
    <property type="entry name" value="NADHX_dehydratase"/>
    <property type="match status" value="1"/>
</dbReference>
<dbReference type="CDD" id="cd01171">
    <property type="entry name" value="YXKO-related"/>
    <property type="match status" value="1"/>
</dbReference>
<keyword evidence="5 7" id="KW-0456">Lyase</keyword>
<dbReference type="AlphaFoldDB" id="A0AAD9UGH1"/>
<comment type="caution">
    <text evidence="7">Lacks conserved residue(s) required for the propagation of feature annotation.</text>
</comment>
<dbReference type="GO" id="GO:0046496">
    <property type="term" value="P:nicotinamide nucleotide metabolic process"/>
    <property type="evidence" value="ECO:0007669"/>
    <property type="project" value="UniProtKB-UniRule"/>
</dbReference>
<dbReference type="InterPro" id="IPR000631">
    <property type="entry name" value="CARKD"/>
</dbReference>
<dbReference type="EC" id="4.2.1.93" evidence="7"/>
<dbReference type="InterPro" id="IPR029056">
    <property type="entry name" value="Ribokinase-like"/>
</dbReference>